<dbReference type="AlphaFoldDB" id="A0A218XFP5"/>
<dbReference type="PANTHER" id="PTHR47481:SF37">
    <property type="entry name" value="RETROTRANSPOSON GAG DOMAIN-CONTAINING PROTEIN"/>
    <property type="match status" value="1"/>
</dbReference>
<reference evidence="3" key="1">
    <citation type="journal article" date="2017" name="Plant J.">
        <title>The pomegranate (Punica granatum L.) genome and the genomics of punicalagin biosynthesis.</title>
        <authorList>
            <person name="Qin G."/>
            <person name="Xu C."/>
            <person name="Ming R."/>
            <person name="Tang H."/>
            <person name="Guyot R."/>
            <person name="Kramer E.M."/>
            <person name="Hu Y."/>
            <person name="Yi X."/>
            <person name="Qi Y."/>
            <person name="Xu X."/>
            <person name="Gao Z."/>
            <person name="Pan H."/>
            <person name="Jian J."/>
            <person name="Tian Y."/>
            <person name="Yue Z."/>
            <person name="Xu Y."/>
        </authorList>
    </citation>
    <scope>NUCLEOTIDE SEQUENCE [LARGE SCALE GENOMIC DNA]</scope>
    <source>
        <strain evidence="3">cv. Dabenzi</strain>
    </source>
</reference>
<proteinExistence type="predicted"/>
<dbReference type="Proteomes" id="UP000197138">
    <property type="component" value="Unassembled WGS sequence"/>
</dbReference>
<name>A0A218XFP5_PUNGR</name>
<protein>
    <recommendedName>
        <fullName evidence="4">Retrovirus-related Pol polyprotein from transposon TNT 1-94</fullName>
    </recommendedName>
</protein>
<feature type="compositionally biased region" description="Polar residues" evidence="1">
    <location>
        <begin position="117"/>
        <end position="128"/>
    </location>
</feature>
<accession>A0A218XFP5</accession>
<evidence type="ECO:0000313" key="2">
    <source>
        <dbReference type="EMBL" id="OWM83509.1"/>
    </source>
</evidence>
<sequence length="128" mass="14473">MYWDIKVELTRMKLEDQGVEKYLHNCKLLADQLKEIGKPIDDEDLITFAIAGLPREYEYFITANANDPSPISFDVFRNKLLFHESRVRKFFPAPSPAATTALQVSMQSEGRGGGCGQHQNNNRGGKLN</sequence>
<evidence type="ECO:0008006" key="4">
    <source>
        <dbReference type="Google" id="ProtNLM"/>
    </source>
</evidence>
<dbReference type="PANTHER" id="PTHR47481">
    <property type="match status" value="1"/>
</dbReference>
<gene>
    <name evidence="2" type="ORF">CDL15_Pgr012990</name>
</gene>
<organism evidence="2 3">
    <name type="scientific">Punica granatum</name>
    <name type="common">Pomegranate</name>
    <dbReference type="NCBI Taxonomy" id="22663"/>
    <lineage>
        <taxon>Eukaryota</taxon>
        <taxon>Viridiplantae</taxon>
        <taxon>Streptophyta</taxon>
        <taxon>Embryophyta</taxon>
        <taxon>Tracheophyta</taxon>
        <taxon>Spermatophyta</taxon>
        <taxon>Magnoliopsida</taxon>
        <taxon>eudicotyledons</taxon>
        <taxon>Gunneridae</taxon>
        <taxon>Pentapetalae</taxon>
        <taxon>rosids</taxon>
        <taxon>malvids</taxon>
        <taxon>Myrtales</taxon>
        <taxon>Lythraceae</taxon>
        <taxon>Punica</taxon>
    </lineage>
</organism>
<dbReference type="EMBL" id="MTKT01001932">
    <property type="protein sequence ID" value="OWM83509.1"/>
    <property type="molecule type" value="Genomic_DNA"/>
</dbReference>
<dbReference type="Pfam" id="PF14223">
    <property type="entry name" value="Retrotran_gag_2"/>
    <property type="match status" value="1"/>
</dbReference>
<feature type="region of interest" description="Disordered" evidence="1">
    <location>
        <begin position="104"/>
        <end position="128"/>
    </location>
</feature>
<evidence type="ECO:0000256" key="1">
    <source>
        <dbReference type="SAM" id="MobiDB-lite"/>
    </source>
</evidence>
<comment type="caution">
    <text evidence="2">The sequence shown here is derived from an EMBL/GenBank/DDBJ whole genome shotgun (WGS) entry which is preliminary data.</text>
</comment>
<evidence type="ECO:0000313" key="3">
    <source>
        <dbReference type="Proteomes" id="UP000197138"/>
    </source>
</evidence>